<proteinExistence type="predicted"/>
<sequence length="124" mass="13838">MQKNQTRSRGSALLIIIVYTHLVLLLILHTAGILYTLGRIAANDRARLANKYRAEAAAYMAVEYLLREASLPNTSWYQVDGERVKVDVLKRSSTYVTIGAMADHANVCLTVETQAGRIVKWSES</sequence>
<keyword evidence="2" id="KW-1185">Reference proteome</keyword>
<reference evidence="1 2" key="1">
    <citation type="submission" date="2015-12" db="EMBL/GenBank/DDBJ databases">
        <title>Genome sequence of Aneurinibacillus soli.</title>
        <authorList>
            <person name="Lee J.S."/>
            <person name="Lee K.C."/>
            <person name="Kim K.K."/>
            <person name="Lee B.W."/>
        </authorList>
    </citation>
    <scope>NUCLEOTIDE SEQUENCE [LARGE SCALE GENOMIC DNA]</scope>
    <source>
        <strain evidence="1 2">CB4</strain>
    </source>
</reference>
<organism evidence="1 2">
    <name type="scientific">Aneurinibacillus soli</name>
    <dbReference type="NCBI Taxonomy" id="1500254"/>
    <lineage>
        <taxon>Bacteria</taxon>
        <taxon>Bacillati</taxon>
        <taxon>Bacillota</taxon>
        <taxon>Bacilli</taxon>
        <taxon>Bacillales</taxon>
        <taxon>Paenibacillaceae</taxon>
        <taxon>Aneurinibacillus group</taxon>
        <taxon>Aneurinibacillus</taxon>
    </lineage>
</organism>
<dbReference type="RefSeq" id="WP_096464645.1">
    <property type="nucleotide sequence ID" value="NZ_AP017312.1"/>
</dbReference>
<gene>
    <name evidence="1" type="ORF">CB4_01543</name>
</gene>
<evidence type="ECO:0000313" key="2">
    <source>
        <dbReference type="Proteomes" id="UP000217696"/>
    </source>
</evidence>
<dbReference type="Proteomes" id="UP000217696">
    <property type="component" value="Chromosome"/>
</dbReference>
<dbReference type="AlphaFoldDB" id="A0A0U4WF85"/>
<dbReference type="KEGG" id="asoc:CB4_01543"/>
<protein>
    <submittedName>
        <fullName evidence="1">Uncharacterized protein</fullName>
    </submittedName>
</protein>
<dbReference type="EMBL" id="AP017312">
    <property type="protein sequence ID" value="BAU27369.1"/>
    <property type="molecule type" value="Genomic_DNA"/>
</dbReference>
<accession>A0A0U4WF85</accession>
<evidence type="ECO:0000313" key="1">
    <source>
        <dbReference type="EMBL" id="BAU27369.1"/>
    </source>
</evidence>
<name>A0A0U4WF85_9BACL</name>